<dbReference type="EMBL" id="PJEX01000705">
    <property type="protein sequence ID" value="TKW48827.1"/>
    <property type="molecule type" value="Genomic_DNA"/>
</dbReference>
<name>A0A4U6X5Z7_9PEZI</name>
<comment type="caution">
    <text evidence="2">The sequence shown here is derived from an EMBL/GenBank/DDBJ whole genome shotgun (WGS) entry which is preliminary data.</text>
</comment>
<feature type="region of interest" description="Disordered" evidence="1">
    <location>
        <begin position="221"/>
        <end position="240"/>
    </location>
</feature>
<organism evidence="2 3">
    <name type="scientific">Colletotrichum tanaceti</name>
    <dbReference type="NCBI Taxonomy" id="1306861"/>
    <lineage>
        <taxon>Eukaryota</taxon>
        <taxon>Fungi</taxon>
        <taxon>Dikarya</taxon>
        <taxon>Ascomycota</taxon>
        <taxon>Pezizomycotina</taxon>
        <taxon>Sordariomycetes</taxon>
        <taxon>Hypocreomycetidae</taxon>
        <taxon>Glomerellales</taxon>
        <taxon>Glomerellaceae</taxon>
        <taxon>Colletotrichum</taxon>
        <taxon>Colletotrichum destructivum species complex</taxon>
    </lineage>
</organism>
<proteinExistence type="predicted"/>
<evidence type="ECO:0000256" key="1">
    <source>
        <dbReference type="SAM" id="MobiDB-lite"/>
    </source>
</evidence>
<accession>A0A4U6X5Z7</accession>
<sequence length="240" mass="26688">MSLAYSPPPALPRHGPPSHLSRFRVEVGGVAMETNKSWPGLGWAGPSKAALEGWWNRQISNQHGGNYQRDLSFITSVASSPRLFILFGVPEDSRRPSLLTRTRLLIFSTQGRSQERENTMLLRLLYFCLSLALVTFPFALADEHAKCYCVLDGVSNKSLSEKACDIYRTTMEIFEKDSPETVQTRMMWHVCATIAPKDGGRLRYVSGFGGDEFESACKQAQSSGVHPRANEGKVGSRCKK</sequence>
<gene>
    <name evidence="2" type="ORF">CTA1_7982</name>
</gene>
<evidence type="ECO:0000313" key="3">
    <source>
        <dbReference type="Proteomes" id="UP000310108"/>
    </source>
</evidence>
<dbReference type="Proteomes" id="UP000310108">
    <property type="component" value="Unassembled WGS sequence"/>
</dbReference>
<protein>
    <submittedName>
        <fullName evidence="2">Uncharacterized protein</fullName>
    </submittedName>
</protein>
<keyword evidence="3" id="KW-1185">Reference proteome</keyword>
<dbReference type="AlphaFoldDB" id="A0A4U6X5Z7"/>
<evidence type="ECO:0000313" key="2">
    <source>
        <dbReference type="EMBL" id="TKW48827.1"/>
    </source>
</evidence>
<reference evidence="2 3" key="1">
    <citation type="journal article" date="2019" name="PLoS ONE">
        <title>Comparative genome analysis indicates high evolutionary potential of pathogenicity genes in Colletotrichum tanaceti.</title>
        <authorList>
            <person name="Lelwala R.V."/>
            <person name="Korhonen P.K."/>
            <person name="Young N.D."/>
            <person name="Scott J.B."/>
            <person name="Ades P.A."/>
            <person name="Gasser R.B."/>
            <person name="Taylor P.W.J."/>
        </authorList>
    </citation>
    <scope>NUCLEOTIDE SEQUENCE [LARGE SCALE GENOMIC DNA]</scope>
    <source>
        <strain evidence="2">BRIP57314</strain>
    </source>
</reference>